<dbReference type="Gene3D" id="3.30.1330.20">
    <property type="entry name" value="Tubulin/FtsZ, C-terminal domain"/>
    <property type="match status" value="1"/>
</dbReference>
<dbReference type="OrthoDB" id="9813375at2"/>
<keyword evidence="6 8" id="KW-0717">Septation</keyword>
<dbReference type="GO" id="GO:0032153">
    <property type="term" value="C:cell division site"/>
    <property type="evidence" value="ECO:0007669"/>
    <property type="project" value="UniProtKB-UniRule"/>
</dbReference>
<comment type="subcellular location">
    <subcellularLocation>
        <location evidence="8">Cytoplasm</location>
    </subcellularLocation>
    <text evidence="8">Assembles at midcell at the inner surface of the cytoplasmic membrane.</text>
</comment>
<dbReference type="InterPro" id="IPR045061">
    <property type="entry name" value="FtsZ/CetZ"/>
</dbReference>
<dbReference type="PANTHER" id="PTHR30314">
    <property type="entry name" value="CELL DIVISION PROTEIN FTSZ-RELATED"/>
    <property type="match status" value="1"/>
</dbReference>
<evidence type="ECO:0000256" key="3">
    <source>
        <dbReference type="ARBA" id="ARBA00022618"/>
    </source>
</evidence>
<dbReference type="PROSITE" id="PS01134">
    <property type="entry name" value="FTSZ_1"/>
    <property type="match status" value="1"/>
</dbReference>
<dbReference type="FunFam" id="3.40.50.1440:FF:000023">
    <property type="entry name" value="Cell division protein FtsZ"/>
    <property type="match status" value="1"/>
</dbReference>
<evidence type="ECO:0000313" key="14">
    <source>
        <dbReference type="EMBL" id="OHW63025.1"/>
    </source>
</evidence>
<evidence type="ECO:0000259" key="13">
    <source>
        <dbReference type="SMART" id="SM00865"/>
    </source>
</evidence>
<dbReference type="Pfam" id="PF12327">
    <property type="entry name" value="FtsZ_C"/>
    <property type="match status" value="1"/>
</dbReference>
<keyword evidence="3 8" id="KW-0132">Cell division</keyword>
<dbReference type="NCBIfam" id="TIGR00065">
    <property type="entry name" value="ftsZ"/>
    <property type="match status" value="1"/>
</dbReference>
<dbReference type="HAMAP" id="MF_00909">
    <property type="entry name" value="FtsZ"/>
    <property type="match status" value="1"/>
</dbReference>
<dbReference type="SUPFAM" id="SSF55307">
    <property type="entry name" value="Tubulin C-terminal domain-like"/>
    <property type="match status" value="1"/>
</dbReference>
<dbReference type="InterPro" id="IPR008280">
    <property type="entry name" value="Tub_FtsZ_C"/>
</dbReference>
<keyword evidence="4 8" id="KW-0547">Nucleotide-binding</keyword>
<dbReference type="InterPro" id="IPR020805">
    <property type="entry name" value="Cell_div_FtsZ_CS"/>
</dbReference>
<evidence type="ECO:0000259" key="12">
    <source>
        <dbReference type="SMART" id="SM00864"/>
    </source>
</evidence>
<comment type="similarity">
    <text evidence="1 8 10">Belongs to the FtsZ family.</text>
</comment>
<dbReference type="GO" id="GO:0051258">
    <property type="term" value="P:protein polymerization"/>
    <property type="evidence" value="ECO:0007669"/>
    <property type="project" value="UniProtKB-UniRule"/>
</dbReference>
<evidence type="ECO:0000256" key="5">
    <source>
        <dbReference type="ARBA" id="ARBA00023134"/>
    </source>
</evidence>
<dbReference type="Gene3D" id="3.40.50.1440">
    <property type="entry name" value="Tubulin/FtsZ, GTPase domain"/>
    <property type="match status" value="1"/>
</dbReference>
<dbReference type="STRING" id="39480.EUAN_08090"/>
<accession>A0A1S1V9D9</accession>
<dbReference type="RefSeq" id="WP_071061929.1">
    <property type="nucleotide sequence ID" value="NZ_MKIE01000002.1"/>
</dbReference>
<keyword evidence="15" id="KW-1185">Reference proteome</keyword>
<dbReference type="InterPro" id="IPR036525">
    <property type="entry name" value="Tubulin/FtsZ_GTPase_sf"/>
</dbReference>
<dbReference type="AlphaFoldDB" id="A0A1S1V9D9"/>
<dbReference type="CDD" id="cd02201">
    <property type="entry name" value="FtsZ_type1"/>
    <property type="match status" value="1"/>
</dbReference>
<name>A0A1S1V9D9_9FIRM</name>
<evidence type="ECO:0000256" key="9">
    <source>
        <dbReference type="NCBIfam" id="TIGR00065"/>
    </source>
</evidence>
<evidence type="ECO:0000256" key="11">
    <source>
        <dbReference type="SAM" id="MobiDB-lite"/>
    </source>
</evidence>
<feature type="binding site" evidence="8">
    <location>
        <position position="187"/>
    </location>
    <ligand>
        <name>GTP</name>
        <dbReference type="ChEBI" id="CHEBI:37565"/>
    </ligand>
</feature>
<dbReference type="GO" id="GO:0043093">
    <property type="term" value="P:FtsZ-dependent cytokinesis"/>
    <property type="evidence" value="ECO:0007669"/>
    <property type="project" value="UniProtKB-UniRule"/>
</dbReference>
<feature type="compositionally biased region" description="Basic and acidic residues" evidence="11">
    <location>
        <begin position="320"/>
        <end position="340"/>
    </location>
</feature>
<dbReference type="EMBL" id="MKIE01000002">
    <property type="protein sequence ID" value="OHW63025.1"/>
    <property type="molecule type" value="Genomic_DNA"/>
</dbReference>
<feature type="domain" description="Tubulin/FtsZ 2-layer sandwich" evidence="13">
    <location>
        <begin position="207"/>
        <end position="324"/>
    </location>
</feature>
<dbReference type="InterPro" id="IPR000158">
    <property type="entry name" value="Cell_div_FtsZ"/>
</dbReference>
<feature type="binding site" evidence="8">
    <location>
        <begin position="21"/>
        <end position="25"/>
    </location>
    <ligand>
        <name>GTP</name>
        <dbReference type="ChEBI" id="CHEBI:37565"/>
    </ligand>
</feature>
<sequence>MFDFDLEMEKFAKIKVVGVGGGGNNAVNRMIENEVQGIEYIAVNTDRQALHSSKANVKLQIGEKLTKGLGAGANPDIGMKAAEESRNEIEEALQDADMVFITAGMGGGTGTGAAPIVAEVAKEMGILTVGVVTKPFMFEGMKRKKQAELGVGELKKRVDTLVTIPNDRLLQVVEKKTSIMDAFKMADDVLRQGIQGISDLIAMPALINLDFADVKTIMLDQGLAHMGIGRASGENRAVDAAKQAIQSPLLETSIEGAKGVLLNITGGTNLGIFEVNEAADLIRQSADEDANIIFGARIDEDLKDEIMITVIATGFEEAEESRPSAKVQKEEPAKEIKAEADVAETSSEAESEKKKDEMELDIPVFLKRRK</sequence>
<evidence type="ECO:0000256" key="1">
    <source>
        <dbReference type="ARBA" id="ARBA00009690"/>
    </source>
</evidence>
<dbReference type="PANTHER" id="PTHR30314:SF3">
    <property type="entry name" value="MITOCHONDRIAL DIVISION PROTEIN FSZA"/>
    <property type="match status" value="1"/>
</dbReference>
<keyword evidence="2 8" id="KW-0963">Cytoplasm</keyword>
<dbReference type="SMART" id="SM00865">
    <property type="entry name" value="Tubulin_C"/>
    <property type="match status" value="1"/>
</dbReference>
<dbReference type="InterPro" id="IPR024757">
    <property type="entry name" value="FtsZ_C"/>
</dbReference>
<comment type="function">
    <text evidence="8 10">Essential cell division protein that forms a contractile ring structure (Z ring) at the future cell division site. The regulation of the ring assembly controls the timing and the location of cell division. One of the functions of the FtsZ ring is to recruit other cell division proteins to the septum to produce a new cell wall between the dividing cells. Binds GTP and shows GTPase activity.</text>
</comment>
<evidence type="ECO:0000256" key="6">
    <source>
        <dbReference type="ARBA" id="ARBA00023210"/>
    </source>
</evidence>
<dbReference type="PROSITE" id="PS01135">
    <property type="entry name" value="FTSZ_2"/>
    <property type="match status" value="1"/>
</dbReference>
<proteinExistence type="inferred from homology"/>
<evidence type="ECO:0000256" key="2">
    <source>
        <dbReference type="ARBA" id="ARBA00022490"/>
    </source>
</evidence>
<feature type="binding site" evidence="8">
    <location>
        <position position="139"/>
    </location>
    <ligand>
        <name>GTP</name>
        <dbReference type="ChEBI" id="CHEBI:37565"/>
    </ligand>
</feature>
<keyword evidence="7 8" id="KW-0131">Cell cycle</keyword>
<dbReference type="SMART" id="SM00864">
    <property type="entry name" value="Tubulin"/>
    <property type="match status" value="1"/>
</dbReference>
<gene>
    <name evidence="8 14" type="primary">ftsZ</name>
    <name evidence="14" type="ORF">EUAN_08090</name>
</gene>
<dbReference type="Pfam" id="PF00091">
    <property type="entry name" value="Tubulin"/>
    <property type="match status" value="1"/>
</dbReference>
<protein>
    <recommendedName>
        <fullName evidence="8 9">Cell division protein FtsZ</fullName>
    </recommendedName>
</protein>
<feature type="binding site" evidence="8">
    <location>
        <position position="143"/>
    </location>
    <ligand>
        <name>GTP</name>
        <dbReference type="ChEBI" id="CHEBI:37565"/>
    </ligand>
</feature>
<evidence type="ECO:0000256" key="8">
    <source>
        <dbReference type="HAMAP-Rule" id="MF_00909"/>
    </source>
</evidence>
<feature type="region of interest" description="Disordered" evidence="11">
    <location>
        <begin position="319"/>
        <end position="356"/>
    </location>
</feature>
<keyword evidence="5 8" id="KW-0342">GTP-binding</keyword>
<evidence type="ECO:0000256" key="10">
    <source>
        <dbReference type="RuleBase" id="RU000631"/>
    </source>
</evidence>
<reference evidence="14 15" key="1">
    <citation type="submission" date="2016-09" db="EMBL/GenBank/DDBJ databases">
        <title>Genome sequence of Eubacterium angustum.</title>
        <authorList>
            <person name="Poehlein A."/>
            <person name="Daniel R."/>
        </authorList>
    </citation>
    <scope>NUCLEOTIDE SEQUENCE [LARGE SCALE GENOMIC DNA]</scope>
    <source>
        <strain evidence="14 15">DSM 1989</strain>
    </source>
</reference>
<dbReference type="GO" id="GO:0003924">
    <property type="term" value="F:GTPase activity"/>
    <property type="evidence" value="ECO:0007669"/>
    <property type="project" value="UniProtKB-UniRule"/>
</dbReference>
<dbReference type="InterPro" id="IPR003008">
    <property type="entry name" value="Tubulin_FtsZ_GTPase"/>
</dbReference>
<dbReference type="GO" id="GO:0005737">
    <property type="term" value="C:cytoplasm"/>
    <property type="evidence" value="ECO:0007669"/>
    <property type="project" value="UniProtKB-SubCell"/>
</dbReference>
<dbReference type="PRINTS" id="PR00423">
    <property type="entry name" value="CELLDVISFTSZ"/>
</dbReference>
<evidence type="ECO:0000256" key="7">
    <source>
        <dbReference type="ARBA" id="ARBA00023306"/>
    </source>
</evidence>
<dbReference type="InterPro" id="IPR037103">
    <property type="entry name" value="Tubulin/FtsZ-like_C"/>
</dbReference>
<dbReference type="SUPFAM" id="SSF52490">
    <property type="entry name" value="Tubulin nucleotide-binding domain-like"/>
    <property type="match status" value="1"/>
</dbReference>
<evidence type="ECO:0000256" key="4">
    <source>
        <dbReference type="ARBA" id="ARBA00022741"/>
    </source>
</evidence>
<organism evidence="14 15">
    <name type="scientific">Andreesenia angusta</name>
    <dbReference type="NCBI Taxonomy" id="39480"/>
    <lineage>
        <taxon>Bacteria</taxon>
        <taxon>Bacillati</taxon>
        <taxon>Bacillota</taxon>
        <taxon>Tissierellia</taxon>
        <taxon>Tissierellales</taxon>
        <taxon>Gottschalkiaceae</taxon>
        <taxon>Andreesenia</taxon>
    </lineage>
</organism>
<feature type="binding site" evidence="8">
    <location>
        <begin position="108"/>
        <end position="110"/>
    </location>
    <ligand>
        <name>GTP</name>
        <dbReference type="ChEBI" id="CHEBI:37565"/>
    </ligand>
</feature>
<dbReference type="GO" id="GO:0005525">
    <property type="term" value="F:GTP binding"/>
    <property type="evidence" value="ECO:0007669"/>
    <property type="project" value="UniProtKB-UniRule"/>
</dbReference>
<comment type="caution">
    <text evidence="14">The sequence shown here is derived from an EMBL/GenBank/DDBJ whole genome shotgun (WGS) entry which is preliminary data.</text>
</comment>
<dbReference type="InterPro" id="IPR018316">
    <property type="entry name" value="Tubulin/FtsZ_2-layer-sand-dom"/>
</dbReference>
<feature type="domain" description="Tubulin/FtsZ GTPase" evidence="12">
    <location>
        <begin position="13"/>
        <end position="205"/>
    </location>
</feature>
<evidence type="ECO:0000313" key="15">
    <source>
        <dbReference type="Proteomes" id="UP000180254"/>
    </source>
</evidence>
<comment type="subunit">
    <text evidence="8">Homodimer. Polymerizes to form a dynamic ring structure in a strictly GTP-dependent manner. Interacts directly with several other division proteins.</text>
</comment>
<dbReference type="Proteomes" id="UP000180254">
    <property type="component" value="Unassembled WGS sequence"/>
</dbReference>
<dbReference type="GO" id="GO:0000917">
    <property type="term" value="P:division septum assembly"/>
    <property type="evidence" value="ECO:0007669"/>
    <property type="project" value="UniProtKB-KW"/>
</dbReference>